<name>A0A9N9F502_FUNMO</name>
<keyword evidence="1" id="KW-0812">Transmembrane</keyword>
<keyword evidence="1" id="KW-0472">Membrane</keyword>
<dbReference type="Proteomes" id="UP000789375">
    <property type="component" value="Unassembled WGS sequence"/>
</dbReference>
<reference evidence="2" key="1">
    <citation type="submission" date="2021-06" db="EMBL/GenBank/DDBJ databases">
        <authorList>
            <person name="Kallberg Y."/>
            <person name="Tangrot J."/>
            <person name="Rosling A."/>
        </authorList>
    </citation>
    <scope>NUCLEOTIDE SEQUENCE</scope>
    <source>
        <strain evidence="2">87-6 pot B 2015</strain>
    </source>
</reference>
<keyword evidence="3" id="KW-1185">Reference proteome</keyword>
<accession>A0A9N9F502</accession>
<evidence type="ECO:0000313" key="3">
    <source>
        <dbReference type="Proteomes" id="UP000789375"/>
    </source>
</evidence>
<keyword evidence="1" id="KW-1133">Transmembrane helix</keyword>
<proteinExistence type="predicted"/>
<organism evidence="2 3">
    <name type="scientific">Funneliformis mosseae</name>
    <name type="common">Endomycorrhizal fungus</name>
    <name type="synonym">Glomus mosseae</name>
    <dbReference type="NCBI Taxonomy" id="27381"/>
    <lineage>
        <taxon>Eukaryota</taxon>
        <taxon>Fungi</taxon>
        <taxon>Fungi incertae sedis</taxon>
        <taxon>Mucoromycota</taxon>
        <taxon>Glomeromycotina</taxon>
        <taxon>Glomeromycetes</taxon>
        <taxon>Glomerales</taxon>
        <taxon>Glomeraceae</taxon>
        <taxon>Funneliformis</taxon>
    </lineage>
</organism>
<protein>
    <submittedName>
        <fullName evidence="2">16913_t:CDS:1</fullName>
    </submittedName>
</protein>
<gene>
    <name evidence="2" type="ORF">FMOSSE_LOCUS4455</name>
</gene>
<sequence length="133" mass="14720">MTLFFVRGAAREELPVNPMESQVHTKVAAGAPHTPLLVTLSIISIIGCGIWRCHRIRRNSKAELENNKMEFGENHNHSRPSSAYASSTGIPIPSTSFPAPIYGDNYSPYNKVAPSSKSFDSMDEIIPKKKYKS</sequence>
<comment type="caution">
    <text evidence="2">The sequence shown here is derived from an EMBL/GenBank/DDBJ whole genome shotgun (WGS) entry which is preliminary data.</text>
</comment>
<dbReference type="AlphaFoldDB" id="A0A9N9F502"/>
<dbReference type="EMBL" id="CAJVPP010000750">
    <property type="protein sequence ID" value="CAG8509374.1"/>
    <property type="molecule type" value="Genomic_DNA"/>
</dbReference>
<feature type="transmembrane region" description="Helical" evidence="1">
    <location>
        <begin position="33"/>
        <end position="51"/>
    </location>
</feature>
<evidence type="ECO:0000313" key="2">
    <source>
        <dbReference type="EMBL" id="CAG8509374.1"/>
    </source>
</evidence>
<evidence type="ECO:0000256" key="1">
    <source>
        <dbReference type="SAM" id="Phobius"/>
    </source>
</evidence>